<dbReference type="AlphaFoldDB" id="X1JA72"/>
<dbReference type="InterPro" id="IPR050194">
    <property type="entry name" value="Glycosyltransferase_grp1"/>
</dbReference>
<feature type="domain" description="Glycosyl transferase family 1" evidence="1">
    <location>
        <begin position="168"/>
        <end position="331"/>
    </location>
</feature>
<comment type="caution">
    <text evidence="3">The sequence shown here is derived from an EMBL/GenBank/DDBJ whole genome shotgun (WGS) entry which is preliminary data.</text>
</comment>
<evidence type="ECO:0000259" key="1">
    <source>
        <dbReference type="Pfam" id="PF00534"/>
    </source>
</evidence>
<dbReference type="InterPro" id="IPR001296">
    <property type="entry name" value="Glyco_trans_1"/>
</dbReference>
<dbReference type="SUPFAM" id="SSF53756">
    <property type="entry name" value="UDP-Glycosyltransferase/glycogen phosphorylase"/>
    <property type="match status" value="1"/>
</dbReference>
<proteinExistence type="predicted"/>
<gene>
    <name evidence="3" type="ORF">S06H3_03328</name>
</gene>
<name>X1JA72_9ZZZZ</name>
<dbReference type="EMBL" id="BARV01001071">
    <property type="protein sequence ID" value="GAH91596.1"/>
    <property type="molecule type" value="Genomic_DNA"/>
</dbReference>
<protein>
    <recommendedName>
        <fullName evidence="4">Glycosyl transferase family 1 domain-containing protein</fullName>
    </recommendedName>
</protein>
<dbReference type="GO" id="GO:0016757">
    <property type="term" value="F:glycosyltransferase activity"/>
    <property type="evidence" value="ECO:0007669"/>
    <property type="project" value="InterPro"/>
</dbReference>
<accession>X1JA72</accession>
<dbReference type="InterPro" id="IPR028098">
    <property type="entry name" value="Glyco_trans_4-like_N"/>
</dbReference>
<organism evidence="3">
    <name type="scientific">marine sediment metagenome</name>
    <dbReference type="NCBI Taxonomy" id="412755"/>
    <lineage>
        <taxon>unclassified sequences</taxon>
        <taxon>metagenomes</taxon>
        <taxon>ecological metagenomes</taxon>
    </lineage>
</organism>
<dbReference type="PANTHER" id="PTHR45947:SF3">
    <property type="entry name" value="SULFOQUINOVOSYL TRANSFERASE SQD2"/>
    <property type="match status" value="1"/>
</dbReference>
<dbReference type="Gene3D" id="3.40.50.2000">
    <property type="entry name" value="Glycogen Phosphorylase B"/>
    <property type="match status" value="2"/>
</dbReference>
<dbReference type="Pfam" id="PF13439">
    <property type="entry name" value="Glyco_transf_4"/>
    <property type="match status" value="1"/>
</dbReference>
<reference evidence="3" key="1">
    <citation type="journal article" date="2014" name="Front. Microbiol.">
        <title>High frequency of phylogenetically diverse reductive dehalogenase-homologous genes in deep subseafloor sedimentary metagenomes.</title>
        <authorList>
            <person name="Kawai M."/>
            <person name="Futagami T."/>
            <person name="Toyoda A."/>
            <person name="Takaki Y."/>
            <person name="Nishi S."/>
            <person name="Hori S."/>
            <person name="Arai W."/>
            <person name="Tsubouchi T."/>
            <person name="Morono Y."/>
            <person name="Uchiyama I."/>
            <person name="Ito T."/>
            <person name="Fujiyama A."/>
            <person name="Inagaki F."/>
            <person name="Takami H."/>
        </authorList>
    </citation>
    <scope>NUCLEOTIDE SEQUENCE</scope>
    <source>
        <strain evidence="3">Expedition CK06-06</strain>
    </source>
</reference>
<evidence type="ECO:0000313" key="3">
    <source>
        <dbReference type="EMBL" id="GAH91596.1"/>
    </source>
</evidence>
<evidence type="ECO:0000259" key="2">
    <source>
        <dbReference type="Pfam" id="PF13439"/>
    </source>
</evidence>
<dbReference type="Pfam" id="PF00534">
    <property type="entry name" value="Glycos_transf_1"/>
    <property type="match status" value="1"/>
</dbReference>
<sequence>MLKEFAGNSNLVIDVLTSAPRPGFTVENFSENITIYKVGVHKKNLHYWRKIEVIEWLLKAQRHYHKLLRENNYDLAHAFFGFPTGWLCYRTANKLPYIISLRGSDVPGQHARLKLDYKVFGPLFKVIWKTAAALVANSEGLKNRALRFLPSVPIDVITNGVELDRFLPPKTNKTTDTLQLLTVGRLSVTKRVELLIDAVEMLYKDGHKVRFTIVGGGGMEQKLRQIVSERSLGDIIELTGRITPEKMPQVYSQNDIFISATMQEGMSNAMLEAMASGLPIITTRCEGLEELIADNGIIIEQANAEEIAKAIKKLADNHQTCMKMSVAARKQATSFAWSSVAGRYIEHYKKIIENKKSDH</sequence>
<feature type="domain" description="Glycosyltransferase subfamily 4-like N-terminal" evidence="2">
    <location>
        <begin position="28"/>
        <end position="165"/>
    </location>
</feature>
<dbReference type="PANTHER" id="PTHR45947">
    <property type="entry name" value="SULFOQUINOVOSYL TRANSFERASE SQD2"/>
    <property type="match status" value="1"/>
</dbReference>
<evidence type="ECO:0008006" key="4">
    <source>
        <dbReference type="Google" id="ProtNLM"/>
    </source>
</evidence>